<dbReference type="InterPro" id="IPR027417">
    <property type="entry name" value="P-loop_NTPase"/>
</dbReference>
<evidence type="ECO:0000313" key="4">
    <source>
        <dbReference type="Proteomes" id="UP000076420"/>
    </source>
</evidence>
<dbReference type="PANTHER" id="PTHR10760:SF2">
    <property type="entry name" value="LD13476P-RELATED"/>
    <property type="match status" value="1"/>
</dbReference>
<dbReference type="AlphaFoldDB" id="A0A2C9KJN3"/>
<protein>
    <recommendedName>
        <fullName evidence="2">Torsin-1A C-terminal domain-containing protein</fullName>
    </recommendedName>
</protein>
<dbReference type="GO" id="GO:0016887">
    <property type="term" value="F:ATP hydrolysis activity"/>
    <property type="evidence" value="ECO:0007669"/>
    <property type="project" value="InterPro"/>
</dbReference>
<dbReference type="STRING" id="6526.A0A2C9KJN3"/>
<reference evidence="3" key="1">
    <citation type="submission" date="2020-05" db="UniProtKB">
        <authorList>
            <consortium name="EnsemblMetazoa"/>
        </authorList>
    </citation>
    <scope>IDENTIFICATION</scope>
    <source>
        <strain evidence="3">BB02</strain>
    </source>
</reference>
<dbReference type="Pfam" id="PF21376">
    <property type="entry name" value="TOR1A_C"/>
    <property type="match status" value="1"/>
</dbReference>
<dbReference type="OrthoDB" id="19623at2759"/>
<dbReference type="Gene3D" id="3.40.50.300">
    <property type="entry name" value="P-loop containing nucleotide triphosphate hydrolases"/>
    <property type="match status" value="1"/>
</dbReference>
<sequence>MEPKAYISWSTFLFLYFRPVHLDGTSFIKSMFGYEVCNDDWIATNATDLKLNLKIKLHGQHIAQETVVNLIQGHLKDTDPTKALVLSFHGPPGVGKTFVSRLIAKSLYKINNTGGIDITTLVTRHWESGQRRETLQLSNLENQLMKGALNIENSRGLWHSDLIINHLISAFVPFLPLAKEHVRSCIRDGLVSKQYYTNLRSVPESVVDRIIKELTFIPEEEQIFSSNGCKRVVNKIFLVVEYIREEL</sequence>
<feature type="domain" description="Torsin-1A C-terminal" evidence="2">
    <location>
        <begin position="180"/>
        <end position="235"/>
    </location>
</feature>
<comment type="similarity">
    <text evidence="1">Belongs to the ClpA/ClpB family. Torsin subfamily.</text>
</comment>
<dbReference type="GO" id="GO:0005524">
    <property type="term" value="F:ATP binding"/>
    <property type="evidence" value="ECO:0007669"/>
    <property type="project" value="InterPro"/>
</dbReference>
<evidence type="ECO:0000313" key="3">
    <source>
        <dbReference type="EnsemblMetazoa" id="BGLB020422-PA"/>
    </source>
</evidence>
<dbReference type="Pfam" id="PF06309">
    <property type="entry name" value="Torsin"/>
    <property type="match status" value="1"/>
</dbReference>
<dbReference type="KEGG" id="bgt:106058731"/>
<dbReference type="InterPro" id="IPR049337">
    <property type="entry name" value="TOR1A_C"/>
</dbReference>
<gene>
    <name evidence="3" type="primary">106058731</name>
</gene>
<organism evidence="3 4">
    <name type="scientific">Biomphalaria glabrata</name>
    <name type="common">Bloodfluke planorb</name>
    <name type="synonym">Freshwater snail</name>
    <dbReference type="NCBI Taxonomy" id="6526"/>
    <lineage>
        <taxon>Eukaryota</taxon>
        <taxon>Metazoa</taxon>
        <taxon>Spiralia</taxon>
        <taxon>Lophotrochozoa</taxon>
        <taxon>Mollusca</taxon>
        <taxon>Gastropoda</taxon>
        <taxon>Heterobranchia</taxon>
        <taxon>Euthyneura</taxon>
        <taxon>Panpulmonata</taxon>
        <taxon>Hygrophila</taxon>
        <taxon>Lymnaeoidea</taxon>
        <taxon>Planorbidae</taxon>
        <taxon>Biomphalaria</taxon>
    </lineage>
</organism>
<dbReference type="SUPFAM" id="SSF52540">
    <property type="entry name" value="P-loop containing nucleoside triphosphate hydrolases"/>
    <property type="match status" value="2"/>
</dbReference>
<name>A0A2C9KJN3_BIOGL</name>
<dbReference type="PANTHER" id="PTHR10760">
    <property type="entry name" value="TORSIN"/>
    <property type="match status" value="1"/>
</dbReference>
<accession>A0A2C9KJN3</accession>
<dbReference type="VEuPathDB" id="VectorBase:BGLB020422"/>
<dbReference type="EnsemblMetazoa" id="BGLB020422-RA">
    <property type="protein sequence ID" value="BGLB020422-PA"/>
    <property type="gene ID" value="BGLB020422"/>
</dbReference>
<dbReference type="VEuPathDB" id="VectorBase:BGLAX_044094"/>
<evidence type="ECO:0000259" key="2">
    <source>
        <dbReference type="Pfam" id="PF21376"/>
    </source>
</evidence>
<proteinExistence type="inferred from homology"/>
<dbReference type="GO" id="GO:0005737">
    <property type="term" value="C:cytoplasm"/>
    <property type="evidence" value="ECO:0007669"/>
    <property type="project" value="UniProtKB-ARBA"/>
</dbReference>
<dbReference type="GO" id="GO:0012505">
    <property type="term" value="C:endomembrane system"/>
    <property type="evidence" value="ECO:0007669"/>
    <property type="project" value="UniProtKB-ARBA"/>
</dbReference>
<dbReference type="InterPro" id="IPR010448">
    <property type="entry name" value="Torsin"/>
</dbReference>
<evidence type="ECO:0000256" key="1">
    <source>
        <dbReference type="ARBA" id="ARBA00006235"/>
    </source>
</evidence>
<dbReference type="Proteomes" id="UP000076420">
    <property type="component" value="Unassembled WGS sequence"/>
</dbReference>